<evidence type="ECO:0000313" key="1">
    <source>
        <dbReference type="EMBL" id="CAD8712511.1"/>
    </source>
</evidence>
<proteinExistence type="predicted"/>
<sequence length="171" mass="19130">MLRRATHAFSSRVSVQQSVYSALATRASRRNRSSFFQATQSDEIPLKGLTDSIAEAFGPALDAIAEEQRKRLPADAAEGEVYVPTVPHLLPVAKWASDSKLVRDVLIFDESTRRKPRMSWYDPYDTSWVPSGWFAQGIQGDMEYYFSNSVNLKSGPGVESNVEGNVEVRKK</sequence>
<protein>
    <submittedName>
        <fullName evidence="1">Uncharacterized protein</fullName>
    </submittedName>
</protein>
<reference evidence="1" key="1">
    <citation type="submission" date="2021-01" db="EMBL/GenBank/DDBJ databases">
        <authorList>
            <person name="Corre E."/>
            <person name="Pelletier E."/>
            <person name="Niang G."/>
            <person name="Scheremetjew M."/>
            <person name="Finn R."/>
            <person name="Kale V."/>
            <person name="Holt S."/>
            <person name="Cochrane G."/>
            <person name="Meng A."/>
            <person name="Brown T."/>
            <person name="Cohen L."/>
        </authorList>
    </citation>
    <scope>NUCLEOTIDE SEQUENCE</scope>
    <source>
        <strain evidence="1">SL-175</strain>
    </source>
</reference>
<gene>
    <name evidence="1" type="ORF">MANT1106_LOCUS15198</name>
</gene>
<accession>A0A7S0SQE7</accession>
<organism evidence="1">
    <name type="scientific">Mantoniella antarctica</name>
    <dbReference type="NCBI Taxonomy" id="81844"/>
    <lineage>
        <taxon>Eukaryota</taxon>
        <taxon>Viridiplantae</taxon>
        <taxon>Chlorophyta</taxon>
        <taxon>Mamiellophyceae</taxon>
        <taxon>Mamiellales</taxon>
        <taxon>Mamiellaceae</taxon>
        <taxon>Mantoniella</taxon>
    </lineage>
</organism>
<dbReference type="EMBL" id="HBFC01025127">
    <property type="protein sequence ID" value="CAD8712511.1"/>
    <property type="molecule type" value="Transcribed_RNA"/>
</dbReference>
<name>A0A7S0SQE7_9CHLO</name>
<dbReference type="AlphaFoldDB" id="A0A7S0SQE7"/>